<dbReference type="AlphaFoldDB" id="A0A9P8J8E5"/>
<feature type="non-terminal residue" evidence="1">
    <location>
        <position position="1"/>
    </location>
</feature>
<gene>
    <name evidence="1" type="ORF">KCU76_g5973</name>
</gene>
<dbReference type="GO" id="GO:0016020">
    <property type="term" value="C:membrane"/>
    <property type="evidence" value="ECO:0007669"/>
    <property type="project" value="InterPro"/>
</dbReference>
<sequence length="594" mass="68709">MRLNRRRLFRRISLRYLIVALILFVVLALVEAFNIHSALEQASLEEPNAFGQQKIFIVGIHWNNENILRDHWIPAVVALARDIGPQNVFVSIYESGSYDNTKAVLQWLDHALEENGIPRRVILDETTHADEISKPLSDSGWIETPNGTTQLRRIPYLAKSRNIAMEPLYELQDTNVVFDKILFLNDVVFTTPDVQKLISTRDGDYAAACALDFSKPPAFYDTFALRDSEGHEAATTAWPYFRSRASREALKHGKPTPVESCWNGIVAMNAKPFYQTPRLIFRGVSDSLAKLHVEGSECCLIHTDNPLSAEQGVWEKMAKANNIHPYREKMWAKRWTRRQSRTLSSAVMLLAIIGLWIIIDHELSRNHYLSNDLVDFPSHPRADERFTLSPDQAESICHTNNFPPLHPQSNRRKIYDLVLISTELDWLEIRLHTLSDHVDYFVIIESPTTFSGKSKPLYLQQNWNLFKEFHHKIIYRVVEDRAQSQWIWDHEDYLRNALFTAVFPDLEGTEQEAKEGDLLINWNTEENRDSRIMIDRVRHGLDLFGRADELYDRIEDNKDVPSYITAQYEQKGRFKYLLNRDGEDAGFDDVSPAT</sequence>
<dbReference type="EMBL" id="JAHFXF010000194">
    <property type="protein sequence ID" value="KAG9693432.1"/>
    <property type="molecule type" value="Genomic_DNA"/>
</dbReference>
<dbReference type="Pfam" id="PF11735">
    <property type="entry name" value="CAP59_mtransfer"/>
    <property type="match status" value="1"/>
</dbReference>
<dbReference type="GO" id="GO:0003830">
    <property type="term" value="F:beta-1,4-mannosylglycoprotein 4-beta-N-acetylglucosaminyltransferase activity"/>
    <property type="evidence" value="ECO:0007669"/>
    <property type="project" value="InterPro"/>
</dbReference>
<dbReference type="Proteomes" id="UP000779574">
    <property type="component" value="Unassembled WGS sequence"/>
</dbReference>
<name>A0A9P8J8E5_AURME</name>
<dbReference type="PANTHER" id="PTHR34144">
    <property type="entry name" value="CHROMOSOME 8, WHOLE GENOME SHOTGUN SEQUENCE"/>
    <property type="match status" value="1"/>
</dbReference>
<evidence type="ECO:0000313" key="1">
    <source>
        <dbReference type="EMBL" id="KAG9693432.1"/>
    </source>
</evidence>
<reference evidence="1" key="2">
    <citation type="submission" date="2021-08" db="EMBL/GenBank/DDBJ databases">
        <authorList>
            <person name="Gostincar C."/>
            <person name="Sun X."/>
            <person name="Song Z."/>
            <person name="Gunde-Cimerman N."/>
        </authorList>
    </citation>
    <scope>NUCLEOTIDE SEQUENCE</scope>
    <source>
        <strain evidence="1">EXF-9911</strain>
    </source>
</reference>
<evidence type="ECO:0008006" key="3">
    <source>
        <dbReference type="Google" id="ProtNLM"/>
    </source>
</evidence>
<protein>
    <recommendedName>
        <fullName evidence="3">Glycosyltransferase family 69 protein</fullName>
    </recommendedName>
</protein>
<evidence type="ECO:0000313" key="2">
    <source>
        <dbReference type="Proteomes" id="UP000779574"/>
    </source>
</evidence>
<dbReference type="InterPro" id="IPR021047">
    <property type="entry name" value="Mannosyltransferase_CMT1"/>
</dbReference>
<accession>A0A9P8J8E5</accession>
<dbReference type="InterPro" id="IPR006813">
    <property type="entry name" value="Glyco_trans_17"/>
</dbReference>
<dbReference type="PANTHER" id="PTHR34144:SF7">
    <property type="entry name" value="EXPORT PROTEIN (CAP59), PUTATIVE (AFU_ORTHOLOGUE AFUA_7G05020)-RELATED"/>
    <property type="match status" value="1"/>
</dbReference>
<dbReference type="OrthoDB" id="262547at2759"/>
<dbReference type="Pfam" id="PF04724">
    <property type="entry name" value="Glyco_transf_17"/>
    <property type="match status" value="1"/>
</dbReference>
<organism evidence="1 2">
    <name type="scientific">Aureobasidium melanogenum</name>
    <name type="common">Aureobasidium pullulans var. melanogenum</name>
    <dbReference type="NCBI Taxonomy" id="46634"/>
    <lineage>
        <taxon>Eukaryota</taxon>
        <taxon>Fungi</taxon>
        <taxon>Dikarya</taxon>
        <taxon>Ascomycota</taxon>
        <taxon>Pezizomycotina</taxon>
        <taxon>Dothideomycetes</taxon>
        <taxon>Dothideomycetidae</taxon>
        <taxon>Dothideales</taxon>
        <taxon>Saccotheciaceae</taxon>
        <taxon>Aureobasidium</taxon>
    </lineage>
</organism>
<reference evidence="1" key="1">
    <citation type="journal article" date="2021" name="J Fungi (Basel)">
        <title>Virulence traits and population genomics of the black yeast Aureobasidium melanogenum.</title>
        <authorList>
            <person name="Cernosa A."/>
            <person name="Sun X."/>
            <person name="Gostincar C."/>
            <person name="Fang C."/>
            <person name="Gunde-Cimerman N."/>
            <person name="Song Z."/>
        </authorList>
    </citation>
    <scope>NUCLEOTIDE SEQUENCE</scope>
    <source>
        <strain evidence="1">EXF-9911</strain>
    </source>
</reference>
<proteinExistence type="predicted"/>
<comment type="caution">
    <text evidence="1">The sequence shown here is derived from an EMBL/GenBank/DDBJ whole genome shotgun (WGS) entry which is preliminary data.</text>
</comment>